<evidence type="ECO:0000313" key="1">
    <source>
        <dbReference type="EMBL" id="GAH04914.1"/>
    </source>
</evidence>
<comment type="caution">
    <text evidence="1">The sequence shown here is derived from an EMBL/GenBank/DDBJ whole genome shotgun (WGS) entry which is preliminary data.</text>
</comment>
<accession>X1DIS2</accession>
<proteinExistence type="predicted"/>
<sequence length="41" mass="4923">ETASYVNVEDITQPQNKLDAWKKPQEKSTRRLAKYTNYNFF</sequence>
<organism evidence="1">
    <name type="scientific">marine sediment metagenome</name>
    <dbReference type="NCBI Taxonomy" id="412755"/>
    <lineage>
        <taxon>unclassified sequences</taxon>
        <taxon>metagenomes</taxon>
        <taxon>ecological metagenomes</taxon>
    </lineage>
</organism>
<dbReference type="EMBL" id="BART01021945">
    <property type="protein sequence ID" value="GAH04914.1"/>
    <property type="molecule type" value="Genomic_DNA"/>
</dbReference>
<reference evidence="1" key="1">
    <citation type="journal article" date="2014" name="Front. Microbiol.">
        <title>High frequency of phylogenetically diverse reductive dehalogenase-homologous genes in deep subseafloor sedimentary metagenomes.</title>
        <authorList>
            <person name="Kawai M."/>
            <person name="Futagami T."/>
            <person name="Toyoda A."/>
            <person name="Takaki Y."/>
            <person name="Nishi S."/>
            <person name="Hori S."/>
            <person name="Arai W."/>
            <person name="Tsubouchi T."/>
            <person name="Morono Y."/>
            <person name="Uchiyama I."/>
            <person name="Ito T."/>
            <person name="Fujiyama A."/>
            <person name="Inagaki F."/>
            <person name="Takami H."/>
        </authorList>
    </citation>
    <scope>NUCLEOTIDE SEQUENCE</scope>
    <source>
        <strain evidence="1">Expedition CK06-06</strain>
    </source>
</reference>
<name>X1DIS2_9ZZZZ</name>
<feature type="non-terminal residue" evidence="1">
    <location>
        <position position="1"/>
    </location>
</feature>
<gene>
    <name evidence="1" type="ORF">S01H4_40322</name>
</gene>
<dbReference type="AlphaFoldDB" id="X1DIS2"/>
<protein>
    <submittedName>
        <fullName evidence="1">Uncharacterized protein</fullName>
    </submittedName>
</protein>